<dbReference type="Gene3D" id="3.90.190.10">
    <property type="entry name" value="Protein tyrosine phosphatase superfamily"/>
    <property type="match status" value="1"/>
</dbReference>
<accession>A0A9W7GLM9</accession>
<keyword evidence="3" id="KW-1185">Reference proteome</keyword>
<dbReference type="PROSITE" id="PS50056">
    <property type="entry name" value="TYR_PHOSPHATASE_2"/>
    <property type="match status" value="1"/>
</dbReference>
<evidence type="ECO:0000313" key="3">
    <source>
        <dbReference type="Proteomes" id="UP001165065"/>
    </source>
</evidence>
<dbReference type="EMBL" id="BRYA01000322">
    <property type="protein sequence ID" value="GMI47016.1"/>
    <property type="molecule type" value="Genomic_DNA"/>
</dbReference>
<dbReference type="AlphaFoldDB" id="A0A9W7GLM9"/>
<dbReference type="InterPro" id="IPR029021">
    <property type="entry name" value="Prot-tyrosine_phosphatase-like"/>
</dbReference>
<sequence length="271" mass="30370">MRSILSRAQTFIASITSSSSHLNLPPILPSLLSAVIILNVLSSHRYPYELTLLDRDGPPYFSLQSSVLKPLVALSQRVLFPFSLLGVRLKHRYLLGQPESTLVTSLNGTTISLSSWPSYIDPSKYYVNTCHERTYTSSKVLLSPCLDHAQPHPQDLLRAVDWLVCAGEGEAIVHCKGGHGRSASVVLASMIAQSYSELSLPISTARFDCARSLSGMRRVRKKLENQDNVIDFCNIVEDTWIKGGRWRRKDGCESTIEGWESRWKEPFFFSP</sequence>
<evidence type="ECO:0000313" key="2">
    <source>
        <dbReference type="EMBL" id="GMI47016.1"/>
    </source>
</evidence>
<dbReference type="PROSITE" id="PS00383">
    <property type="entry name" value="TYR_PHOSPHATASE_1"/>
    <property type="match status" value="1"/>
</dbReference>
<dbReference type="InterPro" id="IPR016130">
    <property type="entry name" value="Tyr_Pase_AS"/>
</dbReference>
<organism evidence="2 3">
    <name type="scientific">Triparma columacea</name>
    <dbReference type="NCBI Taxonomy" id="722753"/>
    <lineage>
        <taxon>Eukaryota</taxon>
        <taxon>Sar</taxon>
        <taxon>Stramenopiles</taxon>
        <taxon>Ochrophyta</taxon>
        <taxon>Bolidophyceae</taxon>
        <taxon>Parmales</taxon>
        <taxon>Triparmaceae</taxon>
        <taxon>Triparma</taxon>
    </lineage>
</organism>
<proteinExistence type="predicted"/>
<dbReference type="Proteomes" id="UP001165065">
    <property type="component" value="Unassembled WGS sequence"/>
</dbReference>
<name>A0A9W7GLM9_9STRA</name>
<feature type="domain" description="Tyrosine specific protein phosphatases" evidence="1">
    <location>
        <begin position="154"/>
        <end position="220"/>
    </location>
</feature>
<dbReference type="SUPFAM" id="SSF52799">
    <property type="entry name" value="(Phosphotyrosine protein) phosphatases II"/>
    <property type="match status" value="1"/>
</dbReference>
<reference evidence="3" key="1">
    <citation type="journal article" date="2023" name="Commun. Biol.">
        <title>Genome analysis of Parmales, the sister group of diatoms, reveals the evolutionary specialization of diatoms from phago-mixotrophs to photoautotrophs.</title>
        <authorList>
            <person name="Ban H."/>
            <person name="Sato S."/>
            <person name="Yoshikawa S."/>
            <person name="Yamada K."/>
            <person name="Nakamura Y."/>
            <person name="Ichinomiya M."/>
            <person name="Sato N."/>
            <person name="Blanc-Mathieu R."/>
            <person name="Endo H."/>
            <person name="Kuwata A."/>
            <person name="Ogata H."/>
        </authorList>
    </citation>
    <scope>NUCLEOTIDE SEQUENCE [LARGE SCALE GENOMIC DNA]</scope>
</reference>
<gene>
    <name evidence="2" type="ORF">TrCOL_g11144</name>
</gene>
<protein>
    <recommendedName>
        <fullName evidence="1">Tyrosine specific protein phosphatases domain-containing protein</fullName>
    </recommendedName>
</protein>
<dbReference type="OrthoDB" id="273181at2759"/>
<dbReference type="InterPro" id="IPR000387">
    <property type="entry name" value="Tyr_Pase_dom"/>
</dbReference>
<evidence type="ECO:0000259" key="1">
    <source>
        <dbReference type="PROSITE" id="PS50056"/>
    </source>
</evidence>
<comment type="caution">
    <text evidence="2">The sequence shown here is derived from an EMBL/GenBank/DDBJ whole genome shotgun (WGS) entry which is preliminary data.</text>
</comment>